<dbReference type="OrthoDB" id="347124at2759"/>
<dbReference type="GO" id="GO:0006696">
    <property type="term" value="P:ergosterol biosynthetic process"/>
    <property type="evidence" value="ECO:0007669"/>
    <property type="project" value="TreeGrafter"/>
</dbReference>
<accession>A0A9P8AKB4</accession>
<dbReference type="Pfam" id="PF04622">
    <property type="entry name" value="ERG2_Sigma1R"/>
    <property type="match status" value="1"/>
</dbReference>
<comment type="function">
    <text evidence="8">Catalyzes the reaction which results in unsaturation at C-7 in the B ring of sterols.</text>
</comment>
<evidence type="ECO:0000256" key="3">
    <source>
        <dbReference type="ARBA" id="ARBA00022692"/>
    </source>
</evidence>
<dbReference type="InterPro" id="IPR006716">
    <property type="entry name" value="ERG2_sigma1_rcpt-like"/>
</dbReference>
<keyword evidence="4" id="KW-0256">Endoplasmic reticulum</keyword>
<dbReference type="EMBL" id="JAHMUF010000002">
    <property type="protein sequence ID" value="KAG7195722.1"/>
    <property type="molecule type" value="Genomic_DNA"/>
</dbReference>
<name>A0A9P8AKB4_9ASCO</name>
<evidence type="ECO:0000313" key="10">
    <source>
        <dbReference type="Proteomes" id="UP000790833"/>
    </source>
</evidence>
<dbReference type="EC" id="5.-.-.-" evidence="8"/>
<comment type="similarity">
    <text evidence="2 8">Belongs to the ERG2 family.</text>
</comment>
<comment type="subcellular location">
    <subcellularLocation>
        <location evidence="1">Endoplasmic reticulum membrane</location>
    </subcellularLocation>
</comment>
<keyword evidence="5 8" id="KW-1133">Transmembrane helix</keyword>
<keyword evidence="3 8" id="KW-0812">Transmembrane</keyword>
<comment type="caution">
    <text evidence="9">The sequence shown here is derived from an EMBL/GenBank/DDBJ whole genome shotgun (WGS) entry which is preliminary data.</text>
</comment>
<evidence type="ECO:0000256" key="5">
    <source>
        <dbReference type="ARBA" id="ARBA00022989"/>
    </source>
</evidence>
<reference evidence="9" key="1">
    <citation type="submission" date="2021-03" db="EMBL/GenBank/DDBJ databases">
        <authorList>
            <person name="Palmer J.M."/>
        </authorList>
    </citation>
    <scope>NUCLEOTIDE SEQUENCE</scope>
    <source>
        <strain evidence="9">ARV_011</strain>
    </source>
</reference>
<dbReference type="GO" id="GO:0016853">
    <property type="term" value="F:isomerase activity"/>
    <property type="evidence" value="ECO:0007669"/>
    <property type="project" value="UniProtKB-KW"/>
</dbReference>
<evidence type="ECO:0000256" key="6">
    <source>
        <dbReference type="ARBA" id="ARBA00023136"/>
    </source>
</evidence>
<protein>
    <recommendedName>
        <fullName evidence="8">C-8 sterol isomerase</fullName>
        <ecNumber evidence="8">5.-.-.-</ecNumber>
    </recommendedName>
    <alternativeName>
        <fullName evidence="8">Delta-8--delta-7 sterol isomerase</fullName>
    </alternativeName>
</protein>
<keyword evidence="9" id="KW-0413">Isomerase</keyword>
<keyword evidence="6 8" id="KW-0472">Membrane</keyword>
<evidence type="ECO:0000256" key="1">
    <source>
        <dbReference type="ARBA" id="ARBA00004586"/>
    </source>
</evidence>
<evidence type="ECO:0000256" key="7">
    <source>
        <dbReference type="ARBA" id="ARBA00029435"/>
    </source>
</evidence>
<feature type="transmembrane region" description="Helical" evidence="8">
    <location>
        <begin position="6"/>
        <end position="24"/>
    </location>
</feature>
<evidence type="ECO:0000256" key="4">
    <source>
        <dbReference type="ARBA" id="ARBA00022824"/>
    </source>
</evidence>
<comment type="pathway">
    <text evidence="7 8">Steroid metabolism; ergosterol biosynthesis.</text>
</comment>
<evidence type="ECO:0000256" key="8">
    <source>
        <dbReference type="RuleBase" id="RU368083"/>
    </source>
</evidence>
<dbReference type="GeneID" id="66115479"/>
<evidence type="ECO:0000256" key="2">
    <source>
        <dbReference type="ARBA" id="ARBA00007141"/>
    </source>
</evidence>
<gene>
    <name evidence="9" type="primary">ERG2</name>
    <name evidence="9" type="ORF">KQ657_002105</name>
</gene>
<dbReference type="Proteomes" id="UP000790833">
    <property type="component" value="Unassembled WGS sequence"/>
</dbReference>
<organism evidence="9 10">
    <name type="scientific">Scheffersomyces spartinae</name>
    <dbReference type="NCBI Taxonomy" id="45513"/>
    <lineage>
        <taxon>Eukaryota</taxon>
        <taxon>Fungi</taxon>
        <taxon>Dikarya</taxon>
        <taxon>Ascomycota</taxon>
        <taxon>Saccharomycotina</taxon>
        <taxon>Pichiomycetes</taxon>
        <taxon>Debaryomycetaceae</taxon>
        <taxon>Scheffersomyces</taxon>
    </lineage>
</organism>
<evidence type="ECO:0000313" key="9">
    <source>
        <dbReference type="EMBL" id="KAG7195722.1"/>
    </source>
</evidence>
<keyword evidence="10" id="KW-1185">Reference proteome</keyword>
<proteinExistence type="inferred from homology"/>
<dbReference type="PANTHER" id="PTHR10868">
    <property type="entry name" value="SIGMA 1-TYPE OPIOID RECEPTOR-RELATED"/>
    <property type="match status" value="1"/>
</dbReference>
<sequence>MKLFYWAIPVILFYAFDHLFYTWLPSNYKFDKQVLQTLAKELINAFPNNATAIMIDLAPKILKAYPGLVNELNFDEWVFNVAGGAMGTMFILHASISEYLIFFGSATGTEGHTGLHFADDYFTILTGQQLAAVPGALTPEVYLPGDQHWMKKGQAKQYLIPSGGFSLELAQGWIPAMLPFGFLQFLTSTLDFPSMVETTYYTGRDMVKHLLRVLYSNRQISPCAGIHFPDKTRFEITDKPSSRTAYN</sequence>
<dbReference type="AlphaFoldDB" id="A0A9P8AKB4"/>
<dbReference type="GO" id="GO:0005789">
    <property type="term" value="C:endoplasmic reticulum membrane"/>
    <property type="evidence" value="ECO:0007669"/>
    <property type="project" value="UniProtKB-SubCell"/>
</dbReference>
<dbReference type="RefSeq" id="XP_043051267.1">
    <property type="nucleotide sequence ID" value="XM_043192879.1"/>
</dbReference>
<dbReference type="PANTHER" id="PTHR10868:SF1">
    <property type="entry name" value="SIGMA NON-OPIOID INTRACELLULAR RECEPTOR 1"/>
    <property type="match status" value="1"/>
</dbReference>